<feature type="region of interest" description="Disordered" evidence="1">
    <location>
        <begin position="11"/>
        <end position="78"/>
    </location>
</feature>
<dbReference type="AlphaFoldDB" id="A0A2S4VWR5"/>
<feature type="compositionally biased region" description="Low complexity" evidence="1">
    <location>
        <begin position="57"/>
        <end position="68"/>
    </location>
</feature>
<evidence type="ECO:0000313" key="2">
    <source>
        <dbReference type="EMBL" id="POW13897.1"/>
    </source>
</evidence>
<proteinExistence type="predicted"/>
<reference evidence="3" key="3">
    <citation type="journal article" date="2018" name="Mol. Plant Microbe Interact.">
        <title>Genome sequence resources for the wheat stripe rust pathogen (Puccinia striiformis f. sp. tritici) and the barley stripe rust pathogen (Puccinia striiformis f. sp. hordei).</title>
        <authorList>
            <person name="Xia C."/>
            <person name="Wang M."/>
            <person name="Yin C."/>
            <person name="Cornejo O.E."/>
            <person name="Hulbert S.H."/>
            <person name="Chen X."/>
        </authorList>
    </citation>
    <scope>NUCLEOTIDE SEQUENCE [LARGE SCALE GENOMIC DNA]</scope>
    <source>
        <strain evidence="3">93TX-2</strain>
    </source>
</reference>
<feature type="compositionally biased region" description="Acidic residues" evidence="1">
    <location>
        <begin position="16"/>
        <end position="28"/>
    </location>
</feature>
<comment type="caution">
    <text evidence="2">The sequence shown here is derived from an EMBL/GenBank/DDBJ whole genome shotgun (WGS) entry which is preliminary data.</text>
</comment>
<dbReference type="VEuPathDB" id="FungiDB:PSHT_07568"/>
<dbReference type="EMBL" id="PKSM01000094">
    <property type="protein sequence ID" value="POW13897.1"/>
    <property type="molecule type" value="Genomic_DNA"/>
</dbReference>
<name>A0A2S4VWR5_9BASI</name>
<accession>A0A2S4VWR5</accession>
<reference evidence="3" key="2">
    <citation type="journal article" date="2018" name="BMC Genomics">
        <title>Genomic insights into host adaptation between the wheat stripe rust pathogen (Puccinia striiformis f. sp. tritici) and the barley stripe rust pathogen (Puccinia striiformis f. sp. hordei).</title>
        <authorList>
            <person name="Xia C."/>
            <person name="Wang M."/>
            <person name="Yin C."/>
            <person name="Cornejo O.E."/>
            <person name="Hulbert S.H."/>
            <person name="Chen X."/>
        </authorList>
    </citation>
    <scope>NUCLEOTIDE SEQUENCE [LARGE SCALE GENOMIC DNA]</scope>
    <source>
        <strain evidence="3">93TX-2</strain>
    </source>
</reference>
<evidence type="ECO:0000256" key="1">
    <source>
        <dbReference type="SAM" id="MobiDB-lite"/>
    </source>
</evidence>
<feature type="compositionally biased region" description="Basic and acidic residues" evidence="1">
    <location>
        <begin position="29"/>
        <end position="53"/>
    </location>
</feature>
<reference evidence="2 3" key="1">
    <citation type="submission" date="2017-12" db="EMBL/GenBank/DDBJ databases">
        <title>Gene loss provides genomic basis for host adaptation in cereal stripe rust fungi.</title>
        <authorList>
            <person name="Xia C."/>
        </authorList>
    </citation>
    <scope>NUCLEOTIDE SEQUENCE [LARGE SCALE GENOMIC DNA]</scope>
    <source>
        <strain evidence="2 3">93TX-2</strain>
    </source>
</reference>
<organism evidence="2 3">
    <name type="scientific">Puccinia striiformis</name>
    <dbReference type="NCBI Taxonomy" id="27350"/>
    <lineage>
        <taxon>Eukaryota</taxon>
        <taxon>Fungi</taxon>
        <taxon>Dikarya</taxon>
        <taxon>Basidiomycota</taxon>
        <taxon>Pucciniomycotina</taxon>
        <taxon>Pucciniomycetes</taxon>
        <taxon>Pucciniales</taxon>
        <taxon>Pucciniaceae</taxon>
        <taxon>Puccinia</taxon>
    </lineage>
</organism>
<protein>
    <submittedName>
        <fullName evidence="2">Uncharacterized protein</fullName>
    </submittedName>
</protein>
<sequence length="135" mass="15121">MIVWARVVTKRSTYDDGTDEEEEEDEEEEKMKKNTKNKKEPVVSTKEGDERSFSDQLSSSAGSALMGGTEEHGIDFQPSYQNDELVVINLKRPHDSCATTSEPPRETEGTSSLRETSHSRKRIRSEQDIPSVASG</sequence>
<dbReference type="VEuPathDB" id="FungiDB:PSTT_03725"/>
<dbReference type="Proteomes" id="UP000238274">
    <property type="component" value="Unassembled WGS sequence"/>
</dbReference>
<keyword evidence="3" id="KW-1185">Reference proteome</keyword>
<feature type="region of interest" description="Disordered" evidence="1">
    <location>
        <begin position="91"/>
        <end position="135"/>
    </location>
</feature>
<evidence type="ECO:0000313" key="3">
    <source>
        <dbReference type="Proteomes" id="UP000238274"/>
    </source>
</evidence>
<gene>
    <name evidence="2" type="ORF">PSHT_07568</name>
</gene>